<dbReference type="EMBL" id="HBUF01675093">
    <property type="protein sequence ID" value="CAG6791196.1"/>
    <property type="molecule type" value="Transcribed_RNA"/>
</dbReference>
<keyword evidence="1" id="KW-0472">Membrane</keyword>
<protein>
    <submittedName>
        <fullName evidence="3">Uncharacterized protein</fullName>
    </submittedName>
</protein>
<organism evidence="3">
    <name type="scientific">Cacopsylla melanoneura</name>
    <dbReference type="NCBI Taxonomy" id="428564"/>
    <lineage>
        <taxon>Eukaryota</taxon>
        <taxon>Metazoa</taxon>
        <taxon>Ecdysozoa</taxon>
        <taxon>Arthropoda</taxon>
        <taxon>Hexapoda</taxon>
        <taxon>Insecta</taxon>
        <taxon>Pterygota</taxon>
        <taxon>Neoptera</taxon>
        <taxon>Paraneoptera</taxon>
        <taxon>Hemiptera</taxon>
        <taxon>Sternorrhyncha</taxon>
        <taxon>Psylloidea</taxon>
        <taxon>Psyllidae</taxon>
        <taxon>Psyllinae</taxon>
        <taxon>Cacopsylla</taxon>
    </lineage>
</organism>
<evidence type="ECO:0000313" key="3">
    <source>
        <dbReference type="EMBL" id="CAG6791182.1"/>
    </source>
</evidence>
<evidence type="ECO:0000256" key="1">
    <source>
        <dbReference type="SAM" id="Phobius"/>
    </source>
</evidence>
<dbReference type="EMBL" id="HBUF01675090">
    <property type="protein sequence ID" value="CAG6791190.1"/>
    <property type="molecule type" value="Transcribed_RNA"/>
</dbReference>
<keyword evidence="1" id="KW-0812">Transmembrane</keyword>
<dbReference type="AlphaFoldDB" id="A0A8D9BYK0"/>
<keyword evidence="2" id="KW-0732">Signal</keyword>
<feature type="chain" id="PRO_5036429063" evidence="2">
    <location>
        <begin position="24"/>
        <end position="131"/>
    </location>
</feature>
<dbReference type="EMBL" id="HBUF01675088">
    <property type="protein sequence ID" value="CAG6791186.1"/>
    <property type="molecule type" value="Transcribed_RNA"/>
</dbReference>
<feature type="transmembrane region" description="Helical" evidence="1">
    <location>
        <begin position="56"/>
        <end position="81"/>
    </location>
</feature>
<feature type="signal peptide" evidence="2">
    <location>
        <begin position="1"/>
        <end position="23"/>
    </location>
</feature>
<dbReference type="EMBL" id="HBUF01675096">
    <property type="protein sequence ID" value="CAG6791202.1"/>
    <property type="molecule type" value="Transcribed_RNA"/>
</dbReference>
<dbReference type="EMBL" id="HBUF01675091">
    <property type="protein sequence ID" value="CAG6791192.1"/>
    <property type="molecule type" value="Transcribed_RNA"/>
</dbReference>
<dbReference type="EMBL" id="HBUF01122775">
    <property type="protein sequence ID" value="CAG6642492.1"/>
    <property type="molecule type" value="Transcribed_RNA"/>
</dbReference>
<accession>A0A8D9BYK0</accession>
<proteinExistence type="predicted"/>
<dbReference type="EMBL" id="HBUF01675086">
    <property type="protein sequence ID" value="CAG6791182.1"/>
    <property type="molecule type" value="Transcribed_RNA"/>
</dbReference>
<reference evidence="3" key="1">
    <citation type="submission" date="2021-05" db="EMBL/GenBank/DDBJ databases">
        <authorList>
            <person name="Alioto T."/>
            <person name="Alioto T."/>
            <person name="Gomez Garrido J."/>
        </authorList>
    </citation>
    <scope>NUCLEOTIDE SEQUENCE</scope>
</reference>
<dbReference type="EMBL" id="HBUF01675094">
    <property type="protein sequence ID" value="CAG6791198.1"/>
    <property type="molecule type" value="Transcribed_RNA"/>
</dbReference>
<dbReference type="EMBL" id="HBUF01675089">
    <property type="protein sequence ID" value="CAG6791188.1"/>
    <property type="molecule type" value="Transcribed_RNA"/>
</dbReference>
<dbReference type="EMBL" id="HBUF01675095">
    <property type="protein sequence ID" value="CAG6791200.1"/>
    <property type="molecule type" value="Transcribed_RNA"/>
</dbReference>
<name>A0A8D9BYK0_9HEMI</name>
<dbReference type="EMBL" id="HBUF01122774">
    <property type="protein sequence ID" value="CAG6642490.1"/>
    <property type="molecule type" value="Transcribed_RNA"/>
</dbReference>
<sequence length="131" mass="15127">MISYQSPVLVIVLLLSTAECISGLGEMITRKLGTIKCVVKTCGTWRLRSQDLLVEFSWYALLPTIWRSVGRVMLLLTLIYFRFRSMRCLLPLNPLLLPQSQSLPPHRLKLRPPCLKDLLLLRWRVSPQKLP</sequence>
<dbReference type="EMBL" id="HBUF01675092">
    <property type="protein sequence ID" value="CAG6791194.1"/>
    <property type="molecule type" value="Transcribed_RNA"/>
</dbReference>
<evidence type="ECO:0000256" key="2">
    <source>
        <dbReference type="SAM" id="SignalP"/>
    </source>
</evidence>
<keyword evidence="1" id="KW-1133">Transmembrane helix</keyword>
<dbReference type="EMBL" id="HBUF01675087">
    <property type="protein sequence ID" value="CAG6791184.1"/>
    <property type="molecule type" value="Transcribed_RNA"/>
</dbReference>